<dbReference type="GO" id="GO:0005737">
    <property type="term" value="C:cytoplasm"/>
    <property type="evidence" value="ECO:0007669"/>
    <property type="project" value="TreeGrafter"/>
</dbReference>
<dbReference type="CDD" id="cd06849">
    <property type="entry name" value="lipoyl_domain"/>
    <property type="match status" value="1"/>
</dbReference>
<feature type="domain" description="Peripheral subunit-binding (PSBD)" evidence="9">
    <location>
        <begin position="134"/>
        <end position="171"/>
    </location>
</feature>
<dbReference type="InterPro" id="IPR001078">
    <property type="entry name" value="2-oxoacid_DH_actylTfrase"/>
</dbReference>
<feature type="domain" description="Lipoyl-binding" evidence="8">
    <location>
        <begin position="2"/>
        <end position="77"/>
    </location>
</feature>
<dbReference type="OrthoDB" id="9805770at2"/>
<dbReference type="PANTHER" id="PTHR43178">
    <property type="entry name" value="DIHYDROLIPOAMIDE ACETYLTRANSFERASE COMPONENT OF PYRUVATE DEHYDROGENASE COMPLEX"/>
    <property type="match status" value="1"/>
</dbReference>
<dbReference type="FunFam" id="3.30.559.10:FF:000007">
    <property type="entry name" value="Dihydrolipoamide acetyltransferase component of pyruvate dehydrogenase complex"/>
    <property type="match status" value="1"/>
</dbReference>
<evidence type="ECO:0000256" key="5">
    <source>
        <dbReference type="ARBA" id="ARBA00023315"/>
    </source>
</evidence>
<dbReference type="Pfam" id="PF00364">
    <property type="entry name" value="Biotin_lipoyl"/>
    <property type="match status" value="1"/>
</dbReference>
<evidence type="ECO:0000256" key="6">
    <source>
        <dbReference type="RuleBase" id="RU003423"/>
    </source>
</evidence>
<evidence type="ECO:0000259" key="9">
    <source>
        <dbReference type="PROSITE" id="PS51826"/>
    </source>
</evidence>
<evidence type="ECO:0000256" key="4">
    <source>
        <dbReference type="ARBA" id="ARBA00022823"/>
    </source>
</evidence>
<dbReference type="GO" id="GO:0016407">
    <property type="term" value="F:acetyltransferase activity"/>
    <property type="evidence" value="ECO:0007669"/>
    <property type="project" value="TreeGrafter"/>
</dbReference>
<dbReference type="SUPFAM" id="SSF47005">
    <property type="entry name" value="Peripheral subunit-binding domain of 2-oxo acid dehydrogenase complex"/>
    <property type="match status" value="1"/>
</dbReference>
<reference evidence="10 11" key="1">
    <citation type="submission" date="2018-11" db="EMBL/GenBank/DDBJ databases">
        <title>Microbial catabolism of amino acid.</title>
        <authorList>
            <person name="Hibi M."/>
            <person name="Ogawa J."/>
        </authorList>
    </citation>
    <scope>NUCLEOTIDE SEQUENCE [LARGE SCALE GENOMIC DNA]</scope>
    <source>
        <strain evidence="10 11">C31-06</strain>
    </source>
</reference>
<evidence type="ECO:0000259" key="8">
    <source>
        <dbReference type="PROSITE" id="PS50968"/>
    </source>
</evidence>
<dbReference type="Gene3D" id="2.40.50.100">
    <property type="match status" value="1"/>
</dbReference>
<dbReference type="PROSITE" id="PS51826">
    <property type="entry name" value="PSBD"/>
    <property type="match status" value="1"/>
</dbReference>
<dbReference type="Gene3D" id="3.30.559.10">
    <property type="entry name" value="Chloramphenicol acetyltransferase-like domain"/>
    <property type="match status" value="1"/>
</dbReference>
<evidence type="ECO:0000313" key="10">
    <source>
        <dbReference type="EMBL" id="GCE41427.1"/>
    </source>
</evidence>
<feature type="compositionally biased region" description="Basic and acidic residues" evidence="7">
    <location>
        <begin position="116"/>
        <end position="134"/>
    </location>
</feature>
<dbReference type="InterPro" id="IPR004167">
    <property type="entry name" value="PSBD"/>
</dbReference>
<comment type="caution">
    <text evidence="10">The sequence shown here is derived from an EMBL/GenBank/DDBJ whole genome shotgun (WGS) entry which is preliminary data.</text>
</comment>
<keyword evidence="4 6" id="KW-0450">Lipoyl</keyword>
<evidence type="ECO:0000256" key="7">
    <source>
        <dbReference type="SAM" id="MobiDB-lite"/>
    </source>
</evidence>
<dbReference type="Gene3D" id="4.10.320.10">
    <property type="entry name" value="E3-binding domain"/>
    <property type="match status" value="1"/>
</dbReference>
<evidence type="ECO:0000256" key="2">
    <source>
        <dbReference type="ARBA" id="ARBA00007317"/>
    </source>
</evidence>
<gene>
    <name evidence="10" type="ORF">Rhow_005086</name>
</gene>
<feature type="region of interest" description="Disordered" evidence="7">
    <location>
        <begin position="170"/>
        <end position="190"/>
    </location>
</feature>
<dbReference type="InterPro" id="IPR023213">
    <property type="entry name" value="CAT-like_dom_sf"/>
</dbReference>
<dbReference type="EC" id="2.3.1.-" evidence="6"/>
<dbReference type="PANTHER" id="PTHR43178:SF5">
    <property type="entry name" value="LIPOAMIDE ACYLTRANSFERASE COMPONENT OF BRANCHED-CHAIN ALPHA-KETO ACID DEHYDROGENASE COMPLEX, MITOCHONDRIAL"/>
    <property type="match status" value="1"/>
</dbReference>
<dbReference type="PROSITE" id="PS50968">
    <property type="entry name" value="BIOTINYL_LIPOYL"/>
    <property type="match status" value="1"/>
</dbReference>
<comment type="similarity">
    <text evidence="2 6">Belongs to the 2-oxoacid dehydrogenase family.</text>
</comment>
<comment type="cofactor">
    <cofactor evidence="1 6">
        <name>(R)-lipoate</name>
        <dbReference type="ChEBI" id="CHEBI:83088"/>
    </cofactor>
</comment>
<dbReference type="AlphaFoldDB" id="A0A402CCV3"/>
<keyword evidence="5 6" id="KW-0012">Acyltransferase</keyword>
<organism evidence="10 11">
    <name type="scientific">Rhodococcus wratislaviensis</name>
    <name type="common">Tsukamurella wratislaviensis</name>
    <dbReference type="NCBI Taxonomy" id="44752"/>
    <lineage>
        <taxon>Bacteria</taxon>
        <taxon>Bacillati</taxon>
        <taxon>Actinomycetota</taxon>
        <taxon>Actinomycetes</taxon>
        <taxon>Mycobacteriales</taxon>
        <taxon>Nocardiaceae</taxon>
        <taxon>Rhodococcus</taxon>
    </lineage>
</organism>
<dbReference type="RefSeq" id="WP_124393518.1">
    <property type="nucleotide sequence ID" value="NZ_BHYM01000044.1"/>
</dbReference>
<evidence type="ECO:0000256" key="3">
    <source>
        <dbReference type="ARBA" id="ARBA00022679"/>
    </source>
</evidence>
<dbReference type="SUPFAM" id="SSF52777">
    <property type="entry name" value="CoA-dependent acyltransferases"/>
    <property type="match status" value="1"/>
</dbReference>
<feature type="region of interest" description="Disordered" evidence="7">
    <location>
        <begin position="99"/>
        <end position="137"/>
    </location>
</feature>
<dbReference type="Pfam" id="PF02817">
    <property type="entry name" value="E3_binding"/>
    <property type="match status" value="1"/>
</dbReference>
<evidence type="ECO:0000256" key="1">
    <source>
        <dbReference type="ARBA" id="ARBA00001938"/>
    </source>
</evidence>
<keyword evidence="3 6" id="KW-0808">Transferase</keyword>
<dbReference type="EMBL" id="BHYM01000044">
    <property type="protein sequence ID" value="GCE41427.1"/>
    <property type="molecule type" value="Genomic_DNA"/>
</dbReference>
<dbReference type="InterPro" id="IPR011053">
    <property type="entry name" value="Single_hybrid_motif"/>
</dbReference>
<dbReference type="SUPFAM" id="SSF51230">
    <property type="entry name" value="Single hybrid motif"/>
    <property type="match status" value="1"/>
</dbReference>
<keyword evidence="10" id="KW-0670">Pyruvate</keyword>
<keyword evidence="11" id="KW-1185">Reference proteome</keyword>
<accession>A0A402CCV3</accession>
<dbReference type="Proteomes" id="UP000287519">
    <property type="component" value="Unassembled WGS sequence"/>
</dbReference>
<protein>
    <recommendedName>
        <fullName evidence="6">Dihydrolipoamide acetyltransferase component of pyruvate dehydrogenase complex</fullName>
        <ecNumber evidence="6">2.3.1.-</ecNumber>
    </recommendedName>
</protein>
<proteinExistence type="inferred from homology"/>
<dbReference type="Pfam" id="PF00198">
    <property type="entry name" value="2-oxoacid_dh"/>
    <property type="match status" value="1"/>
</dbReference>
<name>A0A402CCV3_RHOWR</name>
<evidence type="ECO:0000313" key="11">
    <source>
        <dbReference type="Proteomes" id="UP000287519"/>
    </source>
</evidence>
<dbReference type="InterPro" id="IPR000089">
    <property type="entry name" value="Biotin_lipoyl"/>
</dbReference>
<dbReference type="InterPro" id="IPR036625">
    <property type="entry name" value="E3-bd_dom_sf"/>
</dbReference>
<dbReference type="GO" id="GO:0031405">
    <property type="term" value="F:lipoic acid binding"/>
    <property type="evidence" value="ECO:0007669"/>
    <property type="project" value="TreeGrafter"/>
</dbReference>
<dbReference type="InterPro" id="IPR050743">
    <property type="entry name" value="2-oxoacid_DH_E2_comp"/>
</dbReference>
<sequence length="419" mass="44097">MAQEFRLPDLGEGLTEAELVSWAVQVGQTIELNQVIGEVETAKALVELPSPYPGVVEELLVAPGATVPVGTPIIRIATDAATPEPPVRTPVLVGYGPEAAAESKRAQRRSVGPETARAESARAESARTDGRRPDASPAARLAARERGIDLAVVTGTGPSGAVTRNDVESYAGSTAPAVSPEPSESLPRETRTPIRGVRKQTAAAMVRSAFTAPHVTEFVTVDVTRSVELLDRLRDLPEFEGLSVTPLSLVAKAMIVALRANPSLNASWDEENREIVTKHYVNLGIAAATPRGLMVPNIKEAQSLSLVELCRAITELTATARSGKAEPAQLTGGTVSITNVGVFGVDAGTPILNPGEAAILCLGGVGKRPWVHEGELAVRWVTTLSVSFDHRVVDGEQGSRFLSSVAAMLHDPASLLAHL</sequence>